<feature type="transmembrane region" description="Helical" evidence="1">
    <location>
        <begin position="12"/>
        <end position="38"/>
    </location>
</feature>
<keyword evidence="1" id="KW-1133">Transmembrane helix</keyword>
<proteinExistence type="predicted"/>
<sequence>MEEKRKLGTGLQVWLWIIFVLNIITALGALAAVVGSAALGVGPVYTVLCVVSFLLEIVLIVGIAMLLFKSKKVGFYMICGAAVIGFVVNLITYGLVSGLTAINIGRAVVGLVVCPLVTYLLAKNDWDYLS</sequence>
<dbReference type="RefSeq" id="WP_022514190.1">
    <property type="nucleotide sequence ID" value="NZ_JACOQH010000003.1"/>
</dbReference>
<comment type="caution">
    <text evidence="2">The sequence shown here is derived from an EMBL/GenBank/DDBJ whole genome shotgun (WGS) entry which is preliminary data.</text>
</comment>
<keyword evidence="1" id="KW-0812">Transmembrane</keyword>
<evidence type="ECO:0000313" key="2">
    <source>
        <dbReference type="EMBL" id="MBC5753621.1"/>
    </source>
</evidence>
<organism evidence="2 3">
    <name type="scientific">Roseburia yibonii</name>
    <dbReference type="NCBI Taxonomy" id="2763063"/>
    <lineage>
        <taxon>Bacteria</taxon>
        <taxon>Bacillati</taxon>
        <taxon>Bacillota</taxon>
        <taxon>Clostridia</taxon>
        <taxon>Lachnospirales</taxon>
        <taxon>Lachnospiraceae</taxon>
        <taxon>Roseburia</taxon>
    </lineage>
</organism>
<reference evidence="2 3" key="1">
    <citation type="submission" date="2020-08" db="EMBL/GenBank/DDBJ databases">
        <title>Genome public.</title>
        <authorList>
            <person name="Liu C."/>
            <person name="Sun Q."/>
        </authorList>
    </citation>
    <scope>NUCLEOTIDE SEQUENCE [LARGE SCALE GENOMIC DNA]</scope>
    <source>
        <strain evidence="2 3">BX0805</strain>
    </source>
</reference>
<feature type="transmembrane region" description="Helical" evidence="1">
    <location>
        <begin position="44"/>
        <end position="68"/>
    </location>
</feature>
<dbReference type="Proteomes" id="UP000621540">
    <property type="component" value="Unassembled WGS sequence"/>
</dbReference>
<feature type="transmembrane region" description="Helical" evidence="1">
    <location>
        <begin position="75"/>
        <end position="96"/>
    </location>
</feature>
<evidence type="ECO:0000313" key="3">
    <source>
        <dbReference type="Proteomes" id="UP000621540"/>
    </source>
</evidence>
<feature type="transmembrane region" description="Helical" evidence="1">
    <location>
        <begin position="102"/>
        <end position="122"/>
    </location>
</feature>
<evidence type="ECO:0008006" key="4">
    <source>
        <dbReference type="Google" id="ProtNLM"/>
    </source>
</evidence>
<name>A0ABR7I9M5_9FIRM</name>
<gene>
    <name evidence="2" type="ORF">H8Z76_06185</name>
</gene>
<evidence type="ECO:0000256" key="1">
    <source>
        <dbReference type="SAM" id="Phobius"/>
    </source>
</evidence>
<accession>A0ABR7I9M5</accession>
<protein>
    <recommendedName>
        <fullName evidence="4">Phage holin family protein</fullName>
    </recommendedName>
</protein>
<dbReference type="EMBL" id="JACOQH010000003">
    <property type="protein sequence ID" value="MBC5753621.1"/>
    <property type="molecule type" value="Genomic_DNA"/>
</dbReference>
<keyword evidence="1" id="KW-0472">Membrane</keyword>
<keyword evidence="3" id="KW-1185">Reference proteome</keyword>